<sequence length="273" mass="29123">MSRTFEIGPVQVGAGQLFLIAGPCVIESEAHVRKMADAIQRITSDLGVPYIFKASYDKANRTSVKSFRGPGLVEGARILGALARETGLPVLTDVHEPGHCDVVAEAVDVLQIPAFLCRQTDLLVAAGKTGRAVNIKKGQFVAPWDMRYPVEKTKSTGNERVFLTERGASFGYNTLVVDYRSLPVMREYAPVVFDGTHSVQQPSVAGGVSGGQPEFIPLLARAAVAAGVDGLFLEVHDDPANAKSDGANALDLKRLKPLLETLLAIHAAVPQPA</sequence>
<evidence type="ECO:0000256" key="4">
    <source>
        <dbReference type="ARBA" id="ARBA00010499"/>
    </source>
</evidence>
<evidence type="ECO:0000259" key="9">
    <source>
        <dbReference type="Pfam" id="PF00793"/>
    </source>
</evidence>
<feature type="domain" description="DAHP synthetase I/KDSA" evidence="9">
    <location>
        <begin position="10"/>
        <end position="260"/>
    </location>
</feature>
<protein>
    <recommendedName>
        <fullName evidence="8">2-dehydro-3-deoxyphosphooctonate aldolase</fullName>
        <ecNumber evidence="8">2.5.1.55</ecNumber>
    </recommendedName>
    <alternativeName>
        <fullName evidence="8">3-deoxy-D-manno-octulosonic acid 8-phosphate synthase</fullName>
    </alternativeName>
    <alternativeName>
        <fullName evidence="8">KDO-8-phosphate synthase</fullName>
        <shortName evidence="8">KDO 8-P synthase</shortName>
        <shortName evidence="8">KDOPS</shortName>
    </alternativeName>
    <alternativeName>
        <fullName evidence="8">Phospho-2-dehydro-3-deoxyoctonate aldolase</fullName>
    </alternativeName>
</protein>
<keyword evidence="11" id="KW-1185">Reference proteome</keyword>
<dbReference type="InterPro" id="IPR013785">
    <property type="entry name" value="Aldolase_TIM"/>
</dbReference>
<dbReference type="EC" id="2.5.1.55" evidence="8"/>
<organism evidence="10 11">
    <name type="scientific">Acidicapsa dinghuensis</name>
    <dbReference type="NCBI Taxonomy" id="2218256"/>
    <lineage>
        <taxon>Bacteria</taxon>
        <taxon>Pseudomonadati</taxon>
        <taxon>Acidobacteriota</taxon>
        <taxon>Terriglobia</taxon>
        <taxon>Terriglobales</taxon>
        <taxon>Acidobacteriaceae</taxon>
        <taxon>Acidicapsa</taxon>
    </lineage>
</organism>
<dbReference type="EMBL" id="JBHSPH010000007">
    <property type="protein sequence ID" value="MFC5863852.1"/>
    <property type="molecule type" value="Genomic_DNA"/>
</dbReference>
<comment type="caution">
    <text evidence="10">The sequence shown here is derived from an EMBL/GenBank/DDBJ whole genome shotgun (WGS) entry which is preliminary data.</text>
</comment>
<proteinExistence type="inferred from homology"/>
<dbReference type="GO" id="GO:0008676">
    <property type="term" value="F:3-deoxy-8-phosphooctulonate synthase activity"/>
    <property type="evidence" value="ECO:0007669"/>
    <property type="project" value="UniProtKB-EC"/>
</dbReference>
<comment type="subcellular location">
    <subcellularLocation>
        <location evidence="1 8">Cytoplasm</location>
    </subcellularLocation>
</comment>
<dbReference type="InterPro" id="IPR006218">
    <property type="entry name" value="DAHP1/KDSA"/>
</dbReference>
<dbReference type="Pfam" id="PF00793">
    <property type="entry name" value="DAHP_synth_1"/>
    <property type="match status" value="1"/>
</dbReference>
<evidence type="ECO:0000256" key="7">
    <source>
        <dbReference type="ARBA" id="ARBA00049112"/>
    </source>
</evidence>
<dbReference type="Gene3D" id="3.20.20.70">
    <property type="entry name" value="Aldolase class I"/>
    <property type="match status" value="1"/>
</dbReference>
<keyword evidence="5 8" id="KW-0963">Cytoplasm</keyword>
<name>A0ABW1EJ94_9BACT</name>
<dbReference type="SUPFAM" id="SSF51569">
    <property type="entry name" value="Aldolase"/>
    <property type="match status" value="1"/>
</dbReference>
<evidence type="ECO:0000256" key="1">
    <source>
        <dbReference type="ARBA" id="ARBA00004496"/>
    </source>
</evidence>
<keyword evidence="6 8" id="KW-0808">Transferase</keyword>
<dbReference type="NCBIfam" id="NF003543">
    <property type="entry name" value="PRK05198.1"/>
    <property type="match status" value="1"/>
</dbReference>
<evidence type="ECO:0000256" key="8">
    <source>
        <dbReference type="HAMAP-Rule" id="MF_00056"/>
    </source>
</evidence>
<dbReference type="PANTHER" id="PTHR21057">
    <property type="entry name" value="PHOSPHO-2-DEHYDRO-3-DEOXYHEPTONATE ALDOLASE"/>
    <property type="match status" value="1"/>
</dbReference>
<accession>A0ABW1EJ94</accession>
<dbReference type="InterPro" id="IPR006269">
    <property type="entry name" value="KDO8P_synthase"/>
</dbReference>
<comment type="pathway">
    <text evidence="2">Bacterial outer membrane biogenesis; lipopolysaccharide biosynthesis.</text>
</comment>
<comment type="catalytic activity">
    <reaction evidence="7 8">
        <text>D-arabinose 5-phosphate + phosphoenolpyruvate + H2O = 3-deoxy-alpha-D-manno-2-octulosonate-8-phosphate + phosphate</text>
        <dbReference type="Rhea" id="RHEA:14053"/>
        <dbReference type="ChEBI" id="CHEBI:15377"/>
        <dbReference type="ChEBI" id="CHEBI:43474"/>
        <dbReference type="ChEBI" id="CHEBI:57693"/>
        <dbReference type="ChEBI" id="CHEBI:58702"/>
        <dbReference type="ChEBI" id="CHEBI:85985"/>
        <dbReference type="EC" id="2.5.1.55"/>
    </reaction>
</comment>
<dbReference type="RefSeq" id="WP_263342201.1">
    <property type="nucleotide sequence ID" value="NZ_JAGSYH010000010.1"/>
</dbReference>
<evidence type="ECO:0000256" key="2">
    <source>
        <dbReference type="ARBA" id="ARBA00004756"/>
    </source>
</evidence>
<evidence type="ECO:0000256" key="3">
    <source>
        <dbReference type="ARBA" id="ARBA00004845"/>
    </source>
</evidence>
<dbReference type="HAMAP" id="MF_00056">
    <property type="entry name" value="KDO8P_synth"/>
    <property type="match status" value="1"/>
</dbReference>
<evidence type="ECO:0000313" key="10">
    <source>
        <dbReference type="EMBL" id="MFC5863852.1"/>
    </source>
</evidence>
<reference evidence="11" key="1">
    <citation type="journal article" date="2019" name="Int. J. Syst. Evol. Microbiol.">
        <title>The Global Catalogue of Microorganisms (GCM) 10K type strain sequencing project: providing services to taxonomists for standard genome sequencing and annotation.</title>
        <authorList>
            <consortium name="The Broad Institute Genomics Platform"/>
            <consortium name="The Broad Institute Genome Sequencing Center for Infectious Disease"/>
            <person name="Wu L."/>
            <person name="Ma J."/>
        </authorList>
    </citation>
    <scope>NUCLEOTIDE SEQUENCE [LARGE SCALE GENOMIC DNA]</scope>
    <source>
        <strain evidence="11">JCM 4087</strain>
    </source>
</reference>
<dbReference type="NCBIfam" id="TIGR01362">
    <property type="entry name" value="KDO8P_synth"/>
    <property type="match status" value="1"/>
</dbReference>
<comment type="similarity">
    <text evidence="4 8">Belongs to the KdsA family.</text>
</comment>
<keyword evidence="8" id="KW-0448">Lipopolysaccharide biosynthesis</keyword>
<dbReference type="Proteomes" id="UP001596091">
    <property type="component" value="Unassembled WGS sequence"/>
</dbReference>
<comment type="pathway">
    <text evidence="3 8">Carbohydrate biosynthesis; 3-deoxy-D-manno-octulosonate biosynthesis; 3-deoxy-D-manno-octulosonate from D-ribulose 5-phosphate: step 2/3.</text>
</comment>
<gene>
    <name evidence="8 10" type="primary">kdsA</name>
    <name evidence="10" type="ORF">ACFPT7_16205</name>
</gene>
<evidence type="ECO:0000313" key="11">
    <source>
        <dbReference type="Proteomes" id="UP001596091"/>
    </source>
</evidence>
<evidence type="ECO:0000256" key="5">
    <source>
        <dbReference type="ARBA" id="ARBA00022490"/>
    </source>
</evidence>
<evidence type="ECO:0000256" key="6">
    <source>
        <dbReference type="ARBA" id="ARBA00022679"/>
    </source>
</evidence>